<evidence type="ECO:0000256" key="1">
    <source>
        <dbReference type="ARBA" id="ARBA00022450"/>
    </source>
</evidence>
<name>A0A9Q6WL69_9BURK</name>
<dbReference type="InterPro" id="IPR009081">
    <property type="entry name" value="PP-bd_ACP"/>
</dbReference>
<accession>A0A9Q6WL69</accession>
<organism evidence="4 5">
    <name type="scientific">Paraburkholderia caribensis</name>
    <dbReference type="NCBI Taxonomy" id="75105"/>
    <lineage>
        <taxon>Bacteria</taxon>
        <taxon>Pseudomonadati</taxon>
        <taxon>Pseudomonadota</taxon>
        <taxon>Betaproteobacteria</taxon>
        <taxon>Burkholderiales</taxon>
        <taxon>Burkholderiaceae</taxon>
        <taxon>Paraburkholderia</taxon>
    </lineage>
</organism>
<evidence type="ECO:0000256" key="2">
    <source>
        <dbReference type="ARBA" id="ARBA00022553"/>
    </source>
</evidence>
<feature type="domain" description="Carrier" evidence="3">
    <location>
        <begin position="10"/>
        <end position="87"/>
    </location>
</feature>
<evidence type="ECO:0000259" key="3">
    <source>
        <dbReference type="PROSITE" id="PS50075"/>
    </source>
</evidence>
<protein>
    <recommendedName>
        <fullName evidence="3">Carrier domain-containing protein</fullName>
    </recommendedName>
</protein>
<dbReference type="Gene3D" id="1.10.1200.10">
    <property type="entry name" value="ACP-like"/>
    <property type="match status" value="1"/>
</dbReference>
<dbReference type="AlphaFoldDB" id="A0A9Q6WL69"/>
<dbReference type="Proteomes" id="UP000509548">
    <property type="component" value="Chromosome 1"/>
</dbReference>
<dbReference type="Pfam" id="PF00550">
    <property type="entry name" value="PP-binding"/>
    <property type="match status" value="1"/>
</dbReference>
<sequence length="99" mass="10661">MSMEITTAREYVMSRVLAFVADAADAPLDRVHEDTDIFSGLGIDSLGLVLILVNLKDTFGVPEPVSEAGWASLRTPDDIVFYAISRIDLAELDVPPPAG</sequence>
<dbReference type="EMBL" id="CP015958">
    <property type="protein sequence ID" value="QLB62251.1"/>
    <property type="molecule type" value="Genomic_DNA"/>
</dbReference>
<dbReference type="PROSITE" id="PS50075">
    <property type="entry name" value="CARRIER"/>
    <property type="match status" value="1"/>
</dbReference>
<evidence type="ECO:0000313" key="5">
    <source>
        <dbReference type="Proteomes" id="UP000509548"/>
    </source>
</evidence>
<gene>
    <name evidence="4" type="ORF">A9O66_07575</name>
</gene>
<keyword evidence="2" id="KW-0597">Phosphoprotein</keyword>
<reference evidence="4 5" key="1">
    <citation type="journal article" date="2014" name="Genome Announc.">
        <title>Draft Genome Sequence of the Haloacid-Degrading Burkholderia caribensis Strain MBA4.</title>
        <authorList>
            <person name="Pan Y."/>
            <person name="Kong K.F."/>
            <person name="Tsang J.S."/>
        </authorList>
    </citation>
    <scope>NUCLEOTIDE SEQUENCE [LARGE SCALE GENOMIC DNA]</scope>
    <source>
        <strain evidence="4 5">852011</strain>
    </source>
</reference>
<dbReference type="PROSITE" id="PS00012">
    <property type="entry name" value="PHOSPHOPANTETHEINE"/>
    <property type="match status" value="1"/>
</dbReference>
<dbReference type="SUPFAM" id="SSF47336">
    <property type="entry name" value="ACP-like"/>
    <property type="match status" value="1"/>
</dbReference>
<proteinExistence type="predicted"/>
<evidence type="ECO:0000313" key="4">
    <source>
        <dbReference type="EMBL" id="QLB62251.1"/>
    </source>
</evidence>
<dbReference type="InterPro" id="IPR006162">
    <property type="entry name" value="Ppantetheine_attach_site"/>
</dbReference>
<keyword evidence="1" id="KW-0596">Phosphopantetheine</keyword>
<dbReference type="InterPro" id="IPR036736">
    <property type="entry name" value="ACP-like_sf"/>
</dbReference>